<keyword evidence="2" id="KW-1185">Reference proteome</keyword>
<evidence type="ECO:0000313" key="2">
    <source>
        <dbReference type="Proteomes" id="UP000277582"/>
    </source>
</evidence>
<organism evidence="1 2">
    <name type="scientific">Candidatus Methanodesulfokora washburnensis</name>
    <dbReference type="NCBI Taxonomy" id="2478471"/>
    <lineage>
        <taxon>Archaea</taxon>
        <taxon>Thermoproteota</taxon>
        <taxon>Candidatus Korarchaeia</taxon>
        <taxon>Candidatus Korarchaeia incertae sedis</taxon>
        <taxon>Candidatus Methanodesulfokora</taxon>
    </lineage>
</organism>
<gene>
    <name evidence="1" type="ORF">D6D85_03350</name>
</gene>
<dbReference type="InterPro" id="IPR027417">
    <property type="entry name" value="P-loop_NTPase"/>
</dbReference>
<dbReference type="RefSeq" id="WP_125670636.1">
    <property type="nucleotide sequence ID" value="NZ_RCOS01000049.1"/>
</dbReference>
<dbReference type="AlphaFoldDB" id="A0A3R9PL16"/>
<dbReference type="Gene3D" id="3.40.50.300">
    <property type="entry name" value="P-loop containing nucleotide triphosphate hydrolases"/>
    <property type="match status" value="1"/>
</dbReference>
<proteinExistence type="predicted"/>
<dbReference type="Pfam" id="PF10923">
    <property type="entry name" value="BrxC_BrxD"/>
    <property type="match status" value="1"/>
</dbReference>
<sequence length="433" mass="51011">MQYVEHKTYGRGRVCKERFGGFELYVEFEDGISRWVRRDEVEFIGKLMPEKAASVLSDEKFKARQMIESLRMGIVPHDYVEEFTFGREKEIQKIKNWLKEIEGGFYIITGKYGSGKTHLLEYIRSISLEEGWATARVEIGQEESSLHRPYQIYQQIVRSFKCKIEGKTLGFREFLREVINNDKSHLLKGHKYLNKLQERLKMVDMGLYQQSDEELIWEWIEGENNYFRPFLYKTGTAANIYCYILNGISWSAHEILGLKGFLVLFDEAENIIEANYQYQLEKGKNFLRGLFMLAENNGDLLEDKIENIWGSKTGLRYHMLEQVGFAWKLPSHLKIILASTPSWKDYENILNIKVAEEKTLNIEPLDEKELKKVSDEIISLYKRAYNHNLSESEVDKLTKYISNKEMRSFIKGIIEALDLKRFYPEKSWGELLR</sequence>
<dbReference type="EMBL" id="RCOS01000049">
    <property type="protein sequence ID" value="RSN76928.1"/>
    <property type="molecule type" value="Genomic_DNA"/>
</dbReference>
<dbReference type="Proteomes" id="UP000277582">
    <property type="component" value="Unassembled WGS sequence"/>
</dbReference>
<name>A0A3R9PL16_9CREN</name>
<dbReference type="SUPFAM" id="SSF52540">
    <property type="entry name" value="P-loop containing nucleoside triphosphate hydrolases"/>
    <property type="match status" value="1"/>
</dbReference>
<comment type="caution">
    <text evidence="1">The sequence shown here is derived from an EMBL/GenBank/DDBJ whole genome shotgun (WGS) entry which is preliminary data.</text>
</comment>
<evidence type="ECO:0008006" key="3">
    <source>
        <dbReference type="Google" id="ProtNLM"/>
    </source>
</evidence>
<evidence type="ECO:0000313" key="1">
    <source>
        <dbReference type="EMBL" id="RSN76928.1"/>
    </source>
</evidence>
<dbReference type="OrthoDB" id="111026at2157"/>
<reference evidence="1 2" key="1">
    <citation type="submission" date="2018-10" db="EMBL/GenBank/DDBJ databases">
        <title>Co-occurring genomic capacity for anaerobic methane metabolism and dissimilatory sulfite reduction discovered in the Korarchaeota.</title>
        <authorList>
            <person name="Mckay L.J."/>
            <person name="Dlakic M."/>
            <person name="Fields M.W."/>
            <person name="Delmont T.O."/>
            <person name="Eren A.M."/>
            <person name="Jay Z.J."/>
            <person name="Klingelsmith K.B."/>
            <person name="Rusch D.B."/>
            <person name="Inskeep W.P."/>
        </authorList>
    </citation>
    <scope>NUCLEOTIDE SEQUENCE [LARGE SCALE GENOMIC DNA]</scope>
    <source>
        <strain evidence="1 2">MDKW</strain>
    </source>
</reference>
<accession>A0A3R9PL16</accession>
<protein>
    <recommendedName>
        <fullName evidence="3">ATP-binding protein</fullName>
    </recommendedName>
</protein>
<dbReference type="InterPro" id="IPR021228">
    <property type="entry name" value="BrxD"/>
</dbReference>